<evidence type="ECO:0000313" key="1">
    <source>
        <dbReference type="EMBL" id="KAI4380465.1"/>
    </source>
</evidence>
<dbReference type="Proteomes" id="UP001057402">
    <property type="component" value="Chromosome 3"/>
</dbReference>
<reference evidence="2" key="1">
    <citation type="journal article" date="2023" name="Front. Plant Sci.">
        <title>Chromosomal-level genome assembly of Melastoma candidum provides insights into trichome evolution.</title>
        <authorList>
            <person name="Zhong Y."/>
            <person name="Wu W."/>
            <person name="Sun C."/>
            <person name="Zou P."/>
            <person name="Liu Y."/>
            <person name="Dai S."/>
            <person name="Zhou R."/>
        </authorList>
    </citation>
    <scope>NUCLEOTIDE SEQUENCE [LARGE SCALE GENOMIC DNA]</scope>
</reference>
<organism evidence="1 2">
    <name type="scientific">Melastoma candidum</name>
    <dbReference type="NCBI Taxonomy" id="119954"/>
    <lineage>
        <taxon>Eukaryota</taxon>
        <taxon>Viridiplantae</taxon>
        <taxon>Streptophyta</taxon>
        <taxon>Embryophyta</taxon>
        <taxon>Tracheophyta</taxon>
        <taxon>Spermatophyta</taxon>
        <taxon>Magnoliopsida</taxon>
        <taxon>eudicotyledons</taxon>
        <taxon>Gunneridae</taxon>
        <taxon>Pentapetalae</taxon>
        <taxon>rosids</taxon>
        <taxon>malvids</taxon>
        <taxon>Myrtales</taxon>
        <taxon>Melastomataceae</taxon>
        <taxon>Melastomatoideae</taxon>
        <taxon>Melastomateae</taxon>
        <taxon>Melastoma</taxon>
    </lineage>
</organism>
<evidence type="ECO:0000313" key="2">
    <source>
        <dbReference type="Proteomes" id="UP001057402"/>
    </source>
</evidence>
<comment type="caution">
    <text evidence="1">The sequence shown here is derived from an EMBL/GenBank/DDBJ whole genome shotgun (WGS) entry which is preliminary data.</text>
</comment>
<gene>
    <name evidence="1" type="ORF">MLD38_006652</name>
</gene>
<sequence length="1001" mass="112232">MSEFSAELEEILALTASPNVDGNRTLAYSKLLCLQGRSSDNPSSIRALGESCGSILPHLVSDIPADDEEIAALALKCLGFMIYHPMIVAVIPGNVAGEVLASIAEVARTTKMKLVCNLGMWCISMQQLDEEAIRGHFQLLVMAVVHAIDNPFGSLSTTFEAFQAVIKLVEQTDQMMRESSDLWLPPTYRRLLSDDKRARDMAVRCLLKIKPTVIPPTLMLFKAVRIDLKDSLLLKMKEMIKDGYKVQAVQAWGWLIRLLGNYATKDRHVFNDMLKVLESAFLDSDPQVQIASQVAWQGLVEAVIPPLLTGKEKDMGKQTPDREKFTLDVGESRINVRSACFDTWSILLHKLHTLVNHQAIRTVVLKPVFEVVYLEAIPNEIAAFCHSQFDFYLEVIEMLIGVPQAAVIGGRRDIECAAAIRILRSLLQVIQMDLKTYSDKYDDIMASVKSILSFVKHISEDRDSNETRQMVLHFIRAISQELEPSFLVSPLYKVTLDIKYMDQLNLVEDARHAEKLPIHCFSFGDMVCPMAYMVILYFNVLFQLNQSISDAKSLEEDVSKFVRIILSSDGWSENLAIVTTFFYGHLDLACVNLWKAVALGLRDILDGQNSSSSVQLVSACQSTIVHFLTYPVQAVAFHTNNVESHRDALKEFLPSIRKDLNQNNIGGVWVSLFAAISKADIEDSFGNSCRDILCLTLNDFLQRNAVRLVVAESNSNLVTHLLSLFGIMLTSVLELILTNEVYANGRPIWTGGVLPVTLRFMELLMADAAAVCPNLQDLNSRVLDSLGRVAQRINSKQDVLLFIEIFSDPLALWLSQTKSSWSDCILQKLEQLSFKALRCSTRSQPKIEFNSSLLKVQARLLEQTLRHSKQSISDPAVGLWNSTYGVQTNLDYPKTLLPILDSLWRSDRIYLGNVRGMHQTMTMTRNRTSKRVELAAPDHSSKQMARKKQKGTELTEHQKEVRAAQLGRSMDCEGRGPGVRTYTILDFSQGNEDSQEAGTSE</sequence>
<accession>A0ACB9RP50</accession>
<keyword evidence="2" id="KW-1185">Reference proteome</keyword>
<name>A0ACB9RP50_9MYRT</name>
<dbReference type="EMBL" id="CM042882">
    <property type="protein sequence ID" value="KAI4380465.1"/>
    <property type="molecule type" value="Genomic_DNA"/>
</dbReference>
<proteinExistence type="predicted"/>
<protein>
    <submittedName>
        <fullName evidence="1">Uncharacterized protein</fullName>
    </submittedName>
</protein>